<reference evidence="1" key="1">
    <citation type="journal article" date="2020" name="Phytopathology">
        <title>Genome Sequence Resources of Colletotrichum truncatum, C. plurivorum, C. musicola, and C. sojae: Four Species Pathogenic to Soybean (Glycine max).</title>
        <authorList>
            <person name="Rogerio F."/>
            <person name="Boufleur T.R."/>
            <person name="Ciampi-Guillardi M."/>
            <person name="Sukno S.A."/>
            <person name="Thon M.R."/>
            <person name="Massola Junior N.S."/>
            <person name="Baroncelli R."/>
        </authorList>
    </citation>
    <scope>NUCLEOTIDE SEQUENCE</scope>
    <source>
        <strain evidence="1">LFN00145</strain>
    </source>
</reference>
<dbReference type="Proteomes" id="UP000654918">
    <property type="component" value="Unassembled WGS sequence"/>
</dbReference>
<accession>A0A8H6JDT3</accession>
<evidence type="ECO:0000313" key="1">
    <source>
        <dbReference type="EMBL" id="KAF6811225.1"/>
    </source>
</evidence>
<organism evidence="1 2">
    <name type="scientific">Colletotrichum plurivorum</name>
    <dbReference type="NCBI Taxonomy" id="2175906"/>
    <lineage>
        <taxon>Eukaryota</taxon>
        <taxon>Fungi</taxon>
        <taxon>Dikarya</taxon>
        <taxon>Ascomycota</taxon>
        <taxon>Pezizomycotina</taxon>
        <taxon>Sordariomycetes</taxon>
        <taxon>Hypocreomycetidae</taxon>
        <taxon>Glomerellales</taxon>
        <taxon>Glomerellaceae</taxon>
        <taxon>Colletotrichum</taxon>
        <taxon>Colletotrichum orchidearum species complex</taxon>
    </lineage>
</organism>
<comment type="caution">
    <text evidence="1">The sequence shown here is derived from an EMBL/GenBank/DDBJ whole genome shotgun (WGS) entry which is preliminary data.</text>
</comment>
<sequence>MDHPKPVLTCQVPPSIAWNSLVRRSIDAWDPARKAAMPNVEKFLLHWRELDEFLGTEPSMPMFWFFQRREAFLSQRTMAKWDRARLDDYVLLPAMPGFVTRDECFFVSHFWRSHDDPDPGGEYLRLHQRELAPQSWSHIWVDWSCMPQHPRSGSEETYFQRGLAVMPAIIRNCKFAWFYPPWEPRMWILFEVAESFLTSDCWPAVTEDMVPFTDHVGEMLRDGVRPVLTRHGYRTSFGRDEEHLTSWLELVVLLKRVGLDTECVRQLMDQVTWQSNAEEISMITARRMLKFCRWEGTLVLDRDVHTFKPFPRWEDGKYSAYKPRSTEGSDVTSS</sequence>
<gene>
    <name evidence="1" type="ORF">CPLU01_15161</name>
</gene>
<dbReference type="EMBL" id="WIGO01000471">
    <property type="protein sequence ID" value="KAF6811225.1"/>
    <property type="molecule type" value="Genomic_DNA"/>
</dbReference>
<dbReference type="AlphaFoldDB" id="A0A8H6JDT3"/>
<name>A0A8H6JDT3_9PEZI</name>
<protein>
    <submittedName>
        <fullName evidence="1">Uncharacterized protein</fullName>
    </submittedName>
</protein>
<evidence type="ECO:0000313" key="2">
    <source>
        <dbReference type="Proteomes" id="UP000654918"/>
    </source>
</evidence>
<proteinExistence type="predicted"/>
<keyword evidence="2" id="KW-1185">Reference proteome</keyword>